<keyword evidence="4" id="KW-0479">Metal-binding</keyword>
<dbReference type="PROSITE" id="PS50255">
    <property type="entry name" value="CYTOCHROME_B5_2"/>
    <property type="match status" value="1"/>
</dbReference>
<dbReference type="PANTHER" id="PTHR21281:SF0">
    <property type="entry name" value="CYTOCHROME B5 DOMAIN-CONTAINING PROTEIN 1"/>
    <property type="match status" value="1"/>
</dbReference>
<organism evidence="11 12">
    <name type="scientific">Ceratopteris richardii</name>
    <name type="common">Triangle waterfern</name>
    <dbReference type="NCBI Taxonomy" id="49495"/>
    <lineage>
        <taxon>Eukaryota</taxon>
        <taxon>Viridiplantae</taxon>
        <taxon>Streptophyta</taxon>
        <taxon>Embryophyta</taxon>
        <taxon>Tracheophyta</taxon>
        <taxon>Polypodiopsida</taxon>
        <taxon>Polypodiidae</taxon>
        <taxon>Polypodiales</taxon>
        <taxon>Pteridineae</taxon>
        <taxon>Pteridaceae</taxon>
        <taxon>Parkerioideae</taxon>
        <taxon>Ceratopteris</taxon>
    </lineage>
</organism>
<comment type="function">
    <text evidence="9">Radial spoke stalk protein that binds heme under oxidizing conditions. Required for the coordinated beating of multiple cilia maybe by functioning in a redox signaling pathway.</text>
</comment>
<keyword evidence="3" id="KW-0349">Heme</keyword>
<dbReference type="SUPFAM" id="SSF55856">
    <property type="entry name" value="Cytochrome b5-like heme/steroid binding domain"/>
    <property type="match status" value="1"/>
</dbReference>
<reference evidence="11" key="1">
    <citation type="submission" date="2021-08" db="EMBL/GenBank/DDBJ databases">
        <title>WGS assembly of Ceratopteris richardii.</title>
        <authorList>
            <person name="Marchant D.B."/>
            <person name="Chen G."/>
            <person name="Jenkins J."/>
            <person name="Shu S."/>
            <person name="Leebens-Mack J."/>
            <person name="Grimwood J."/>
            <person name="Schmutz J."/>
            <person name="Soltis P."/>
            <person name="Soltis D."/>
            <person name="Chen Z.-H."/>
        </authorList>
    </citation>
    <scope>NUCLEOTIDE SEQUENCE</scope>
    <source>
        <strain evidence="11">Whitten #5841</strain>
        <tissue evidence="11">Leaf</tissue>
    </source>
</reference>
<keyword evidence="5" id="KW-0408">Iron</keyword>
<dbReference type="GO" id="GO:0005930">
    <property type="term" value="C:axoneme"/>
    <property type="evidence" value="ECO:0007669"/>
    <property type="project" value="UniProtKB-SubCell"/>
</dbReference>
<keyword evidence="2" id="KW-0963">Cytoplasm</keyword>
<comment type="caution">
    <text evidence="11">The sequence shown here is derived from an EMBL/GenBank/DDBJ whole genome shotgun (WGS) entry which is preliminary data.</text>
</comment>
<dbReference type="Pfam" id="PF00173">
    <property type="entry name" value="Cyt-b5"/>
    <property type="match status" value="1"/>
</dbReference>
<feature type="domain" description="Cytochrome b5 heme-binding" evidence="10">
    <location>
        <begin position="12"/>
        <end position="77"/>
    </location>
</feature>
<evidence type="ECO:0000256" key="6">
    <source>
        <dbReference type="ARBA" id="ARBA00023212"/>
    </source>
</evidence>
<evidence type="ECO:0000256" key="5">
    <source>
        <dbReference type="ARBA" id="ARBA00023004"/>
    </source>
</evidence>
<comment type="subcellular location">
    <subcellularLocation>
        <location evidence="1">Cytoplasm</location>
        <location evidence="1">Cytoskeleton</location>
        <location evidence="1">Cilium axoneme</location>
    </subcellularLocation>
</comment>
<keyword evidence="6" id="KW-0206">Cytoskeleton</keyword>
<name>A0A8T2SS53_CERRI</name>
<dbReference type="OMA" id="DLTHFFH"/>
<evidence type="ECO:0000256" key="1">
    <source>
        <dbReference type="ARBA" id="ARBA00004430"/>
    </source>
</evidence>
<dbReference type="Proteomes" id="UP000825935">
    <property type="component" value="Chromosome 18"/>
</dbReference>
<dbReference type="InterPro" id="IPR001199">
    <property type="entry name" value="Cyt_B5-like_heme/steroid-bd"/>
</dbReference>
<dbReference type="SMART" id="SM01117">
    <property type="entry name" value="Cyt-b5"/>
    <property type="match status" value="1"/>
</dbReference>
<dbReference type="AlphaFoldDB" id="A0A8T2SS53"/>
<dbReference type="OrthoDB" id="1876471at2759"/>
<proteinExistence type="predicted"/>
<evidence type="ECO:0000256" key="3">
    <source>
        <dbReference type="ARBA" id="ARBA00022617"/>
    </source>
</evidence>
<gene>
    <name evidence="11" type="ORF">KP509_18G083300</name>
</gene>
<dbReference type="InterPro" id="IPR036400">
    <property type="entry name" value="Cyt_B5-like_heme/steroid_sf"/>
</dbReference>
<evidence type="ECO:0000259" key="10">
    <source>
        <dbReference type="PROSITE" id="PS50255"/>
    </source>
</evidence>
<dbReference type="PANTHER" id="PTHR21281">
    <property type="entry name" value="CYTOCHROME B5 DOMAIN-CONTAINING PROTEIN 1"/>
    <property type="match status" value="1"/>
</dbReference>
<evidence type="ECO:0000256" key="8">
    <source>
        <dbReference type="ARBA" id="ARBA00040649"/>
    </source>
</evidence>
<keyword evidence="7" id="KW-0966">Cell projection</keyword>
<dbReference type="EMBL" id="CM035423">
    <property type="protein sequence ID" value="KAH7366534.1"/>
    <property type="molecule type" value="Genomic_DNA"/>
</dbReference>
<dbReference type="Gene3D" id="3.10.120.10">
    <property type="entry name" value="Cytochrome b5-like heme/steroid binding domain"/>
    <property type="match status" value="1"/>
</dbReference>
<evidence type="ECO:0000256" key="9">
    <source>
        <dbReference type="ARBA" id="ARBA00046139"/>
    </source>
</evidence>
<evidence type="ECO:0000256" key="4">
    <source>
        <dbReference type="ARBA" id="ARBA00022723"/>
    </source>
</evidence>
<evidence type="ECO:0000256" key="2">
    <source>
        <dbReference type="ARBA" id="ARBA00022490"/>
    </source>
</evidence>
<sequence length="230" mass="26121">MNGGGGGDRNKSGWYTAQEVRQHCLPTDCWLILLGHVLDISPLLASNPPHLARPLLEKAGEDISHWFDPTTGDVKTHIHPVTKLPTFYTPQGRFIHIPPPDRPQTDWDCNYELPWWKDERYVIGKLSQKTRLIRIKNVLTGLEAPLEVPSEETIREILDRYASRNSHAGSYTWKGISTAHDRIFMDMNMDKTLAENGIPDESSLFTSLGLAPDYHIPVLHLYFNDDLTPS</sequence>
<evidence type="ECO:0000313" key="11">
    <source>
        <dbReference type="EMBL" id="KAH7366534.1"/>
    </source>
</evidence>
<accession>A0A8T2SS53</accession>
<keyword evidence="12" id="KW-1185">Reference proteome</keyword>
<protein>
    <recommendedName>
        <fullName evidence="8">Cytochrome b5 domain-containing protein 1</fullName>
    </recommendedName>
</protein>
<dbReference type="GO" id="GO:0046872">
    <property type="term" value="F:metal ion binding"/>
    <property type="evidence" value="ECO:0007669"/>
    <property type="project" value="UniProtKB-KW"/>
</dbReference>
<evidence type="ECO:0000313" key="12">
    <source>
        <dbReference type="Proteomes" id="UP000825935"/>
    </source>
</evidence>
<evidence type="ECO:0000256" key="7">
    <source>
        <dbReference type="ARBA" id="ARBA00023273"/>
    </source>
</evidence>
<dbReference type="InterPro" id="IPR052320">
    <property type="entry name" value="Cytochrome_b5_domain"/>
</dbReference>